<evidence type="ECO:0000256" key="1">
    <source>
        <dbReference type="ARBA" id="ARBA00022723"/>
    </source>
</evidence>
<dbReference type="InParanoid" id="A0A1Y2EC79"/>
<dbReference type="Proteomes" id="UP000193467">
    <property type="component" value="Unassembled WGS sequence"/>
</dbReference>
<feature type="compositionally biased region" description="Basic and acidic residues" evidence="5">
    <location>
        <begin position="67"/>
        <end position="79"/>
    </location>
</feature>
<dbReference type="AlphaFoldDB" id="A0A1Y2EC79"/>
<feature type="domain" description="DNL-type" evidence="6">
    <location>
        <begin position="58"/>
        <end position="162"/>
    </location>
</feature>
<proteinExistence type="predicted"/>
<dbReference type="GO" id="GO:0005739">
    <property type="term" value="C:mitochondrion"/>
    <property type="evidence" value="ECO:0007669"/>
    <property type="project" value="TreeGrafter"/>
</dbReference>
<keyword evidence="2 4" id="KW-0863">Zinc-finger</keyword>
<dbReference type="GO" id="GO:0051087">
    <property type="term" value="F:protein-folding chaperone binding"/>
    <property type="evidence" value="ECO:0007669"/>
    <property type="project" value="TreeGrafter"/>
</dbReference>
<accession>A0A1Y2EC79</accession>
<keyword evidence="1" id="KW-0479">Metal-binding</keyword>
<evidence type="ECO:0000256" key="2">
    <source>
        <dbReference type="ARBA" id="ARBA00022771"/>
    </source>
</evidence>
<dbReference type="GO" id="GO:0050821">
    <property type="term" value="P:protein stabilization"/>
    <property type="evidence" value="ECO:0007669"/>
    <property type="project" value="TreeGrafter"/>
</dbReference>
<dbReference type="OrthoDB" id="512667at2759"/>
<protein>
    <submittedName>
        <fullName evidence="7">DNL zinc finger-domain-containing protein</fullName>
    </submittedName>
</protein>
<evidence type="ECO:0000259" key="6">
    <source>
        <dbReference type="PROSITE" id="PS51501"/>
    </source>
</evidence>
<dbReference type="PANTHER" id="PTHR20922:SF13">
    <property type="entry name" value="DNL-TYPE ZINC FINGER PROTEIN"/>
    <property type="match status" value="1"/>
</dbReference>
<dbReference type="STRING" id="106004.A0A1Y2EC79"/>
<dbReference type="GO" id="GO:0008270">
    <property type="term" value="F:zinc ion binding"/>
    <property type="evidence" value="ECO:0007669"/>
    <property type="project" value="UniProtKB-KW"/>
</dbReference>
<dbReference type="GO" id="GO:0006457">
    <property type="term" value="P:protein folding"/>
    <property type="evidence" value="ECO:0007669"/>
    <property type="project" value="TreeGrafter"/>
</dbReference>
<sequence>MFLRPARSLLPLSRTRARISIPVPRYTPSLFASRSFTTSFPQFEQPSSPAPTVDTSGTKTPIGPAAEETKPCHHRSTHEFSRRSYEKGIVLIECPGCGNRHLIADNLQWFSSTPSPSHPSGLPIGSEEERKPRTVEQLMKEKGEQVVWVDGGKEGGTWMVEG</sequence>
<reference evidence="7 8" key="1">
    <citation type="submission" date="2016-07" db="EMBL/GenBank/DDBJ databases">
        <title>Pervasive Adenine N6-methylation of Active Genes in Fungi.</title>
        <authorList>
            <consortium name="DOE Joint Genome Institute"/>
            <person name="Mondo S.J."/>
            <person name="Dannebaum R.O."/>
            <person name="Kuo R.C."/>
            <person name="Labutti K."/>
            <person name="Haridas S."/>
            <person name="Kuo A."/>
            <person name="Salamov A."/>
            <person name="Ahrendt S.R."/>
            <person name="Lipzen A."/>
            <person name="Sullivan W."/>
            <person name="Andreopoulos W.B."/>
            <person name="Clum A."/>
            <person name="Lindquist E."/>
            <person name="Daum C."/>
            <person name="Ramamoorthy G.K."/>
            <person name="Gryganskyi A."/>
            <person name="Culley D."/>
            <person name="Magnuson J.K."/>
            <person name="James T.Y."/>
            <person name="O'Malley M.A."/>
            <person name="Stajich J.E."/>
            <person name="Spatafora J.W."/>
            <person name="Visel A."/>
            <person name="Grigoriev I.V."/>
        </authorList>
    </citation>
    <scope>NUCLEOTIDE SEQUENCE [LARGE SCALE GENOMIC DNA]</scope>
    <source>
        <strain evidence="7 8">62-1032</strain>
    </source>
</reference>
<dbReference type="InterPro" id="IPR024158">
    <property type="entry name" value="Mt_import_TIM15"/>
</dbReference>
<dbReference type="GO" id="GO:0030150">
    <property type="term" value="P:protein import into mitochondrial matrix"/>
    <property type="evidence" value="ECO:0007669"/>
    <property type="project" value="TreeGrafter"/>
</dbReference>
<dbReference type="Pfam" id="PF05180">
    <property type="entry name" value="zf-DNL"/>
    <property type="match status" value="1"/>
</dbReference>
<feature type="region of interest" description="Disordered" evidence="5">
    <location>
        <begin position="41"/>
        <end position="79"/>
    </location>
</feature>
<dbReference type="PANTHER" id="PTHR20922">
    <property type="entry name" value="DNL-TYPE ZINC FINGER PROTEIN"/>
    <property type="match status" value="1"/>
</dbReference>
<gene>
    <name evidence="7" type="ORF">BCR35DRAFT_308201</name>
</gene>
<dbReference type="EMBL" id="MCGR01000058">
    <property type="protein sequence ID" value="ORY69171.1"/>
    <property type="molecule type" value="Genomic_DNA"/>
</dbReference>
<organism evidence="7 8">
    <name type="scientific">Leucosporidium creatinivorum</name>
    <dbReference type="NCBI Taxonomy" id="106004"/>
    <lineage>
        <taxon>Eukaryota</taxon>
        <taxon>Fungi</taxon>
        <taxon>Dikarya</taxon>
        <taxon>Basidiomycota</taxon>
        <taxon>Pucciniomycotina</taxon>
        <taxon>Microbotryomycetes</taxon>
        <taxon>Leucosporidiales</taxon>
        <taxon>Leucosporidium</taxon>
    </lineage>
</organism>
<evidence type="ECO:0000313" key="7">
    <source>
        <dbReference type="EMBL" id="ORY69171.1"/>
    </source>
</evidence>
<dbReference type="InterPro" id="IPR007853">
    <property type="entry name" value="Znf_DNL-typ"/>
</dbReference>
<evidence type="ECO:0000256" key="5">
    <source>
        <dbReference type="SAM" id="MobiDB-lite"/>
    </source>
</evidence>
<keyword evidence="3" id="KW-0862">Zinc</keyword>
<evidence type="ECO:0000313" key="8">
    <source>
        <dbReference type="Proteomes" id="UP000193467"/>
    </source>
</evidence>
<evidence type="ECO:0000256" key="4">
    <source>
        <dbReference type="PROSITE-ProRule" id="PRU00834"/>
    </source>
</evidence>
<evidence type="ECO:0000256" key="3">
    <source>
        <dbReference type="ARBA" id="ARBA00022833"/>
    </source>
</evidence>
<keyword evidence="8" id="KW-1185">Reference proteome</keyword>
<feature type="region of interest" description="Disordered" evidence="5">
    <location>
        <begin position="113"/>
        <end position="133"/>
    </location>
</feature>
<name>A0A1Y2EC79_9BASI</name>
<comment type="caution">
    <text evidence="7">The sequence shown here is derived from an EMBL/GenBank/DDBJ whole genome shotgun (WGS) entry which is preliminary data.</text>
</comment>
<dbReference type="PROSITE" id="PS51501">
    <property type="entry name" value="ZF_DNL"/>
    <property type="match status" value="1"/>
</dbReference>